<feature type="domain" description="XRRM" evidence="17">
    <location>
        <begin position="450"/>
        <end position="560"/>
    </location>
</feature>
<dbReference type="FunFam" id="1.10.10.10:FF:000158">
    <property type="entry name" value="La ribonucleoprotein domain family member 7"/>
    <property type="match status" value="1"/>
</dbReference>
<dbReference type="AlphaFoldDB" id="A0A7L1GC27"/>
<evidence type="ECO:0000313" key="18">
    <source>
        <dbReference type="EMBL" id="NXN10609.1"/>
    </source>
</evidence>
<keyword evidence="11" id="KW-0539">Nucleus</keyword>
<dbReference type="PROSITE" id="PS51939">
    <property type="entry name" value="XRRM"/>
    <property type="match status" value="1"/>
</dbReference>
<feature type="compositionally biased region" description="Basic and acidic residues" evidence="14">
    <location>
        <begin position="329"/>
        <end position="362"/>
    </location>
</feature>
<gene>
    <name evidence="18" type="primary">Larp7</name>
    <name evidence="18" type="ORF">INDMAC_R10938</name>
</gene>
<comment type="similarity">
    <text evidence="2">Belongs to the LARP7 family.</text>
</comment>
<dbReference type="Pfam" id="PF00076">
    <property type="entry name" value="RRM_1"/>
    <property type="match status" value="1"/>
</dbReference>
<dbReference type="OrthoDB" id="439993at2759"/>
<keyword evidence="9" id="KW-0804">Transcription</keyword>
<keyword evidence="4" id="KW-0507">mRNA processing</keyword>
<evidence type="ECO:0000259" key="15">
    <source>
        <dbReference type="PROSITE" id="PS50102"/>
    </source>
</evidence>
<evidence type="ECO:0000256" key="13">
    <source>
        <dbReference type="PROSITE-ProRule" id="PRU00332"/>
    </source>
</evidence>
<organism evidence="18 19">
    <name type="scientific">Indicator maculatus</name>
    <name type="common">spotted honeyguide</name>
    <dbReference type="NCBI Taxonomy" id="545262"/>
    <lineage>
        <taxon>Eukaryota</taxon>
        <taxon>Metazoa</taxon>
        <taxon>Chordata</taxon>
        <taxon>Craniata</taxon>
        <taxon>Vertebrata</taxon>
        <taxon>Euteleostomi</taxon>
        <taxon>Archelosauria</taxon>
        <taxon>Archosauria</taxon>
        <taxon>Dinosauria</taxon>
        <taxon>Saurischia</taxon>
        <taxon>Theropoda</taxon>
        <taxon>Coelurosauria</taxon>
        <taxon>Aves</taxon>
        <taxon>Neognathae</taxon>
        <taxon>Neoaves</taxon>
        <taxon>Telluraves</taxon>
        <taxon>Coraciimorphae</taxon>
        <taxon>Piciformes</taxon>
        <taxon>Indicatoridae</taxon>
        <taxon>Indicator</taxon>
    </lineage>
</organism>
<feature type="compositionally biased region" description="Polar residues" evidence="14">
    <location>
        <begin position="251"/>
        <end position="260"/>
    </location>
</feature>
<evidence type="ECO:0000256" key="4">
    <source>
        <dbReference type="ARBA" id="ARBA00022664"/>
    </source>
</evidence>
<evidence type="ECO:0000256" key="6">
    <source>
        <dbReference type="ARBA" id="ARBA00022871"/>
    </source>
</evidence>
<keyword evidence="5" id="KW-0221">Differentiation</keyword>
<dbReference type="EMBL" id="VXBD01005020">
    <property type="protein sequence ID" value="NXN10609.1"/>
    <property type="molecule type" value="Genomic_DNA"/>
</dbReference>
<feature type="non-terminal residue" evidence="18">
    <location>
        <position position="1"/>
    </location>
</feature>
<dbReference type="PROSITE" id="PS50102">
    <property type="entry name" value="RRM"/>
    <property type="match status" value="1"/>
</dbReference>
<dbReference type="Pfam" id="PF08777">
    <property type="entry name" value="RRM_3"/>
    <property type="match status" value="1"/>
</dbReference>
<evidence type="ECO:0000256" key="3">
    <source>
        <dbReference type="ARBA" id="ARBA00015867"/>
    </source>
</evidence>
<dbReference type="Pfam" id="PF05383">
    <property type="entry name" value="La"/>
    <property type="match status" value="1"/>
</dbReference>
<dbReference type="Proteomes" id="UP000557230">
    <property type="component" value="Unassembled WGS sequence"/>
</dbReference>
<dbReference type="SMART" id="SM00715">
    <property type="entry name" value="LA"/>
    <property type="match status" value="1"/>
</dbReference>
<dbReference type="SUPFAM" id="SSF46785">
    <property type="entry name" value="Winged helix' DNA-binding domain"/>
    <property type="match status" value="1"/>
</dbReference>
<dbReference type="PANTHER" id="PTHR22792">
    <property type="entry name" value="LUPUS LA PROTEIN-RELATED"/>
    <property type="match status" value="1"/>
</dbReference>
<proteinExistence type="inferred from homology"/>
<feature type="compositionally biased region" description="Basic residues" evidence="14">
    <location>
        <begin position="365"/>
        <end position="378"/>
    </location>
</feature>
<feature type="non-terminal residue" evidence="18">
    <location>
        <position position="560"/>
    </location>
</feature>
<dbReference type="SMART" id="SM00360">
    <property type="entry name" value="RRM"/>
    <property type="match status" value="1"/>
</dbReference>
<feature type="region of interest" description="Disordered" evidence="14">
    <location>
        <begin position="190"/>
        <end position="379"/>
    </location>
</feature>
<dbReference type="InterPro" id="IPR035979">
    <property type="entry name" value="RBD_domain_sf"/>
</dbReference>
<dbReference type="PRINTS" id="PR00302">
    <property type="entry name" value="LUPUSLA"/>
</dbReference>
<dbReference type="InterPro" id="IPR034910">
    <property type="entry name" value="LARP7_RRM2"/>
</dbReference>
<sequence>RMTGMETETSRDKAMEEESTEQKKEREKKKRSRVKQVLADIAKQVDFWFGDVNLHKDKFLREQIEKSRDGYVDISLLVSFNKMKKLTTDGKLIARAVKSSSVVELDLEGTRIRRRQPLGEQPKDVDSRTVYVELLPKNVNHSWIERVFGKCGNVVYVSIPRYKSTGDPKGFAFVEFETKEQAEKAIEFLNNPPEEAPRKPGIFPKTVKNKPVPTLNTSNSTVVEEKKKKKKKKSKVKKESHVQAAAETKESNTNTTTGQVPKSKRHRTSSECSEMEGIETHRQPSRKEKRKWDRTESSEAPWESRPGKRKRTSSGDGETSTPKVKKTVHKDEVHPVKEETTEVPKEPNDISAEEDKDKKDTSLSKSKRKHKKKHKERHKMGEEVIPLRVLSKTEWMDLKQEYLALQKASMASLKKTMSQIKTESVAEMDTESATSEDCAHPSKANTMGPRFVSGVIVKIISTEPLPGRKQIKNALAVLAEVAYVDMLEGDTECHVRFKTPEDAQTVVRSHKEIQLKNNWKFEVLTGDHEQRYWQKILVDRQAKLNQPREKKRGTEKVIYK</sequence>
<feature type="domain" description="HTH La-type RNA-binding" evidence="16">
    <location>
        <begin position="31"/>
        <end position="122"/>
    </location>
</feature>
<dbReference type="InterPro" id="IPR012677">
    <property type="entry name" value="Nucleotide-bd_a/b_plait_sf"/>
</dbReference>
<dbReference type="GO" id="GO:0005654">
    <property type="term" value="C:nucleoplasm"/>
    <property type="evidence" value="ECO:0007669"/>
    <property type="project" value="UniProtKB-SubCell"/>
</dbReference>
<evidence type="ECO:0000256" key="8">
    <source>
        <dbReference type="ARBA" id="ARBA00023015"/>
    </source>
</evidence>
<dbReference type="GO" id="GO:1990904">
    <property type="term" value="C:ribonucleoprotein complex"/>
    <property type="evidence" value="ECO:0007669"/>
    <property type="project" value="UniProtKB-UniRule"/>
</dbReference>
<evidence type="ECO:0000256" key="1">
    <source>
        <dbReference type="ARBA" id="ARBA00004642"/>
    </source>
</evidence>
<feature type="compositionally biased region" description="Basic residues" evidence="14">
    <location>
        <begin position="227"/>
        <end position="238"/>
    </location>
</feature>
<feature type="domain" description="RRM" evidence="15">
    <location>
        <begin position="128"/>
        <end position="191"/>
    </location>
</feature>
<dbReference type="CDD" id="cd12542">
    <property type="entry name" value="RRM2_LARP7"/>
    <property type="match status" value="1"/>
</dbReference>
<dbReference type="InterPro" id="IPR034946">
    <property type="entry name" value="LARP7_La"/>
</dbReference>
<evidence type="ECO:0000256" key="14">
    <source>
        <dbReference type="SAM" id="MobiDB-lite"/>
    </source>
</evidence>
<dbReference type="Gene3D" id="3.30.70.330">
    <property type="match status" value="2"/>
</dbReference>
<dbReference type="PROSITE" id="PS50961">
    <property type="entry name" value="HTH_LA"/>
    <property type="match status" value="1"/>
</dbReference>
<dbReference type="InterPro" id="IPR034887">
    <property type="entry name" value="LARP7_RRM1"/>
</dbReference>
<evidence type="ECO:0000256" key="5">
    <source>
        <dbReference type="ARBA" id="ARBA00022782"/>
    </source>
</evidence>
<dbReference type="InterPro" id="IPR002344">
    <property type="entry name" value="Lupus_La"/>
</dbReference>
<dbReference type="GO" id="GO:0003723">
    <property type="term" value="F:RNA binding"/>
    <property type="evidence" value="ECO:0007669"/>
    <property type="project" value="UniProtKB-UniRule"/>
</dbReference>
<evidence type="ECO:0000256" key="11">
    <source>
        <dbReference type="ARBA" id="ARBA00023242"/>
    </source>
</evidence>
<dbReference type="Gene3D" id="1.10.10.10">
    <property type="entry name" value="Winged helix-like DNA-binding domain superfamily/Winged helix DNA-binding domain"/>
    <property type="match status" value="1"/>
</dbReference>
<dbReference type="InterPro" id="IPR014886">
    <property type="entry name" value="La_xRRM"/>
</dbReference>
<evidence type="ECO:0000256" key="10">
    <source>
        <dbReference type="ARBA" id="ARBA00023187"/>
    </source>
</evidence>
<accession>A0A7L1GC27</accession>
<comment type="subcellular location">
    <subcellularLocation>
        <location evidence="1">Nucleus</location>
        <location evidence="1">Nucleoplasm</location>
    </subcellularLocation>
</comment>
<dbReference type="CDD" id="cd08032">
    <property type="entry name" value="LARP_7"/>
    <property type="match status" value="1"/>
</dbReference>
<dbReference type="CDD" id="cd12290">
    <property type="entry name" value="RRM1_LARP7"/>
    <property type="match status" value="1"/>
</dbReference>
<keyword evidence="10" id="KW-0508">mRNA splicing</keyword>
<feature type="compositionally biased region" description="Basic and acidic residues" evidence="14">
    <location>
        <begin position="278"/>
        <end position="297"/>
    </location>
</feature>
<dbReference type="InterPro" id="IPR045180">
    <property type="entry name" value="La_dom_prot"/>
</dbReference>
<dbReference type="PANTHER" id="PTHR22792:SF62">
    <property type="entry name" value="LA-RELATED PROTEIN 7"/>
    <property type="match status" value="1"/>
</dbReference>
<feature type="region of interest" description="Disordered" evidence="14">
    <location>
        <begin position="1"/>
        <end position="33"/>
    </location>
</feature>
<evidence type="ECO:0000259" key="17">
    <source>
        <dbReference type="PROSITE" id="PS51939"/>
    </source>
</evidence>
<dbReference type="SUPFAM" id="SSF54928">
    <property type="entry name" value="RNA-binding domain, RBD"/>
    <property type="match status" value="2"/>
</dbReference>
<dbReference type="InterPro" id="IPR036390">
    <property type="entry name" value="WH_DNA-bd_sf"/>
</dbReference>
<dbReference type="GO" id="GO:0030154">
    <property type="term" value="P:cell differentiation"/>
    <property type="evidence" value="ECO:0007669"/>
    <property type="project" value="UniProtKB-KW"/>
</dbReference>
<dbReference type="FunFam" id="3.30.70.330:FF:000281">
    <property type="entry name" value="la-related protein 7 isoform X1"/>
    <property type="match status" value="1"/>
</dbReference>
<keyword evidence="6" id="KW-0744">Spermatogenesis</keyword>
<dbReference type="InterPro" id="IPR006630">
    <property type="entry name" value="La_HTH"/>
</dbReference>
<keyword evidence="19" id="KW-1185">Reference proteome</keyword>
<evidence type="ECO:0000256" key="12">
    <source>
        <dbReference type="ARBA" id="ARBA00029640"/>
    </source>
</evidence>
<dbReference type="GO" id="GO:0007283">
    <property type="term" value="P:spermatogenesis"/>
    <property type="evidence" value="ECO:0007669"/>
    <property type="project" value="UniProtKB-KW"/>
</dbReference>
<name>A0A7L1GC27_9PICI</name>
<keyword evidence="8" id="KW-0805">Transcription regulation</keyword>
<keyword evidence="7 13" id="KW-0694">RNA-binding</keyword>
<evidence type="ECO:0000256" key="2">
    <source>
        <dbReference type="ARBA" id="ARBA00008680"/>
    </source>
</evidence>
<dbReference type="GO" id="GO:0006397">
    <property type="term" value="P:mRNA processing"/>
    <property type="evidence" value="ECO:0007669"/>
    <property type="project" value="UniProtKB-KW"/>
</dbReference>
<dbReference type="InterPro" id="IPR036388">
    <property type="entry name" value="WH-like_DNA-bd_sf"/>
</dbReference>
<evidence type="ECO:0000256" key="7">
    <source>
        <dbReference type="ARBA" id="ARBA00022884"/>
    </source>
</evidence>
<dbReference type="InterPro" id="IPR000504">
    <property type="entry name" value="RRM_dom"/>
</dbReference>
<evidence type="ECO:0000313" key="19">
    <source>
        <dbReference type="Proteomes" id="UP000557230"/>
    </source>
</evidence>
<reference evidence="18 19" key="1">
    <citation type="submission" date="2019-09" db="EMBL/GenBank/DDBJ databases">
        <title>Bird 10,000 Genomes (B10K) Project - Family phase.</title>
        <authorList>
            <person name="Zhang G."/>
        </authorList>
    </citation>
    <scope>NUCLEOTIDE SEQUENCE [LARGE SCALE GENOMIC DNA]</scope>
    <source>
        <strain evidence="18">B10K-DU-001-78</strain>
        <tissue evidence="18">Muscle</tissue>
    </source>
</reference>
<feature type="compositionally biased region" description="Basic and acidic residues" evidence="14">
    <location>
        <begin position="8"/>
        <end position="25"/>
    </location>
</feature>
<dbReference type="GO" id="GO:0008380">
    <property type="term" value="P:RNA splicing"/>
    <property type="evidence" value="ECO:0007669"/>
    <property type="project" value="UniProtKB-KW"/>
</dbReference>
<comment type="caution">
    <text evidence="18">The sequence shown here is derived from an EMBL/GenBank/DDBJ whole genome shotgun (WGS) entry which is preliminary data.</text>
</comment>
<protein>
    <recommendedName>
        <fullName evidence="3">La-related protein 7</fullName>
    </recommendedName>
    <alternativeName>
        <fullName evidence="12">La ribonucleoprotein domain family member 7</fullName>
    </alternativeName>
</protein>
<evidence type="ECO:0000256" key="9">
    <source>
        <dbReference type="ARBA" id="ARBA00023163"/>
    </source>
</evidence>
<evidence type="ECO:0000259" key="16">
    <source>
        <dbReference type="PROSITE" id="PS50961"/>
    </source>
</evidence>